<feature type="signal peptide" evidence="6">
    <location>
        <begin position="1"/>
        <end position="18"/>
    </location>
</feature>
<reference evidence="7" key="1">
    <citation type="journal article" date="2018" name="Genome Biol. Evol.">
        <title>Genomics and development of Lentinus tigrinus, a white-rot wood-decaying mushroom with dimorphic fruiting bodies.</title>
        <authorList>
            <person name="Wu B."/>
            <person name="Xu Z."/>
            <person name="Knudson A."/>
            <person name="Carlson A."/>
            <person name="Chen N."/>
            <person name="Kovaka S."/>
            <person name="LaButti K."/>
            <person name="Lipzen A."/>
            <person name="Pennachio C."/>
            <person name="Riley R."/>
            <person name="Schakwitz W."/>
            <person name="Umezawa K."/>
            <person name="Ohm R.A."/>
            <person name="Grigoriev I.V."/>
            <person name="Nagy L.G."/>
            <person name="Gibbons J."/>
            <person name="Hibbett D."/>
        </authorList>
    </citation>
    <scope>NUCLEOTIDE SEQUENCE [LARGE SCALE GENOMIC DNA]</scope>
    <source>
        <strain evidence="7">ALCF2SS1-6</strain>
    </source>
</reference>
<dbReference type="GO" id="GO:0031218">
    <property type="term" value="F:arabinogalactan endo-1,4-beta-galactosidase activity"/>
    <property type="evidence" value="ECO:0007669"/>
    <property type="project" value="UniProtKB-EC"/>
</dbReference>
<dbReference type="PANTHER" id="PTHR34983:SF1">
    <property type="entry name" value="ARABINOGALACTAN ENDO-BETA-1,4-GALACTANASE A"/>
    <property type="match status" value="1"/>
</dbReference>
<dbReference type="Gene3D" id="3.20.20.80">
    <property type="entry name" value="Glycosidases"/>
    <property type="match status" value="1"/>
</dbReference>
<comment type="similarity">
    <text evidence="2 6">Belongs to the glycosyl hydrolase 53 family.</text>
</comment>
<dbReference type="Pfam" id="PF07745">
    <property type="entry name" value="Glyco_hydro_53"/>
    <property type="match status" value="1"/>
</dbReference>
<keyword evidence="6" id="KW-0732">Signal</keyword>
<proteinExistence type="inferred from homology"/>
<evidence type="ECO:0000313" key="8">
    <source>
        <dbReference type="Proteomes" id="UP000313359"/>
    </source>
</evidence>
<dbReference type="GO" id="GO:0045490">
    <property type="term" value="P:pectin catabolic process"/>
    <property type="evidence" value="ECO:0007669"/>
    <property type="project" value="TreeGrafter"/>
</dbReference>
<keyword evidence="4 6" id="KW-0378">Hydrolase</keyword>
<dbReference type="EMBL" id="ML122252">
    <property type="protein sequence ID" value="RPD65428.1"/>
    <property type="molecule type" value="Genomic_DNA"/>
</dbReference>
<name>A0A5C2SQ16_9APHY</name>
<dbReference type="InterPro" id="IPR011683">
    <property type="entry name" value="Glyco_hydro_53"/>
</dbReference>
<evidence type="ECO:0000256" key="2">
    <source>
        <dbReference type="ARBA" id="ARBA00010687"/>
    </source>
</evidence>
<dbReference type="PANTHER" id="PTHR34983">
    <property type="entry name" value="ARABINOGALACTAN ENDO-BETA-1,4-GALACTANASE A"/>
    <property type="match status" value="1"/>
</dbReference>
<gene>
    <name evidence="7" type="ORF">L227DRAFT_518379</name>
</gene>
<evidence type="ECO:0000256" key="4">
    <source>
        <dbReference type="ARBA" id="ARBA00022801"/>
    </source>
</evidence>
<sequence length="343" mass="37181">MIGLPAFLLLAFSVLTHALTYKGADISSLTVVENSGIRYTDSGKTTAFETIIKNHGANTVRIRVWTAGQYDLNYALALAKRAKAAGHTLVVDLHYSDTWADPAHQAIPSGWPTDLDGLNSKIWSYTQSVVQAFSKQGTPIDILQVGNEINDGLLWPTGQISKNGINPVSQLLHSAINGAKSVASPRILIHLANAWDWSDISWFFDNVYIQGALSADQVDILGFSFYPFYDSRATLAAVKSALTNTANTFKKPIVIAETNWPVSCPGGSVAETSISISSQGQSTWTWNIEQILNGLPNGLGQGIFYWEPGWIGNANLGSSCADNLLVESSGATRDSINIWTWDM</sequence>
<comment type="catalytic activity">
    <reaction evidence="1 6">
        <text>The enzyme specifically hydrolyzes (1-&gt;4)-beta-D-galactosidic linkages in type I arabinogalactans.</text>
        <dbReference type="EC" id="3.2.1.89"/>
    </reaction>
</comment>
<evidence type="ECO:0000256" key="6">
    <source>
        <dbReference type="RuleBase" id="RU361192"/>
    </source>
</evidence>
<dbReference type="SUPFAM" id="SSF51445">
    <property type="entry name" value="(Trans)glycosidases"/>
    <property type="match status" value="1"/>
</dbReference>
<dbReference type="GO" id="GO:0015926">
    <property type="term" value="F:glucosidase activity"/>
    <property type="evidence" value="ECO:0007669"/>
    <property type="project" value="InterPro"/>
</dbReference>
<evidence type="ECO:0000256" key="3">
    <source>
        <dbReference type="ARBA" id="ARBA00012556"/>
    </source>
</evidence>
<evidence type="ECO:0000256" key="1">
    <source>
        <dbReference type="ARBA" id="ARBA00001695"/>
    </source>
</evidence>
<evidence type="ECO:0000313" key="7">
    <source>
        <dbReference type="EMBL" id="RPD65428.1"/>
    </source>
</evidence>
<dbReference type="STRING" id="1328759.A0A5C2SQ16"/>
<organism evidence="7 8">
    <name type="scientific">Lentinus tigrinus ALCF2SS1-6</name>
    <dbReference type="NCBI Taxonomy" id="1328759"/>
    <lineage>
        <taxon>Eukaryota</taxon>
        <taxon>Fungi</taxon>
        <taxon>Dikarya</taxon>
        <taxon>Basidiomycota</taxon>
        <taxon>Agaricomycotina</taxon>
        <taxon>Agaricomycetes</taxon>
        <taxon>Polyporales</taxon>
        <taxon>Polyporaceae</taxon>
        <taxon>Lentinus</taxon>
    </lineage>
</organism>
<accession>A0A5C2SQ16</accession>
<evidence type="ECO:0000256" key="5">
    <source>
        <dbReference type="ARBA" id="ARBA00023295"/>
    </source>
</evidence>
<dbReference type="Proteomes" id="UP000313359">
    <property type="component" value="Unassembled WGS sequence"/>
</dbReference>
<keyword evidence="5 6" id="KW-0326">Glycosidase</keyword>
<keyword evidence="8" id="KW-1185">Reference proteome</keyword>
<dbReference type="AlphaFoldDB" id="A0A5C2SQ16"/>
<dbReference type="OrthoDB" id="110914at2759"/>
<dbReference type="EC" id="3.2.1.89" evidence="3 6"/>
<feature type="chain" id="PRO_5022984035" description="Arabinogalactan endo-beta-1,4-galactanase" evidence="6">
    <location>
        <begin position="19"/>
        <end position="343"/>
    </location>
</feature>
<protein>
    <recommendedName>
        <fullName evidence="3 6">Arabinogalactan endo-beta-1,4-galactanase</fullName>
        <ecNumber evidence="3 6">3.2.1.89</ecNumber>
    </recommendedName>
</protein>
<dbReference type="InterPro" id="IPR017853">
    <property type="entry name" value="GH"/>
</dbReference>